<dbReference type="InterPro" id="IPR027417">
    <property type="entry name" value="P-loop_NTPase"/>
</dbReference>
<dbReference type="InterPro" id="IPR026082">
    <property type="entry name" value="ABCA"/>
</dbReference>
<comment type="caution">
    <text evidence="9">The sequence shown here is derived from an EMBL/GenBank/DDBJ whole genome shotgun (WGS) entry which is preliminary data.</text>
</comment>
<feature type="transmembrane region" description="Helical" evidence="7">
    <location>
        <begin position="23"/>
        <end position="46"/>
    </location>
</feature>
<dbReference type="Proteomes" id="UP000835052">
    <property type="component" value="Unassembled WGS sequence"/>
</dbReference>
<dbReference type="Gene3D" id="3.40.50.300">
    <property type="entry name" value="P-loop containing nucleotide triphosphate hydrolases"/>
    <property type="match status" value="2"/>
</dbReference>
<dbReference type="PROSITE" id="PS50893">
    <property type="entry name" value="ABC_TRANSPORTER_2"/>
    <property type="match status" value="2"/>
</dbReference>
<dbReference type="InterPro" id="IPR017871">
    <property type="entry name" value="ABC_transporter-like_CS"/>
</dbReference>
<keyword evidence="10" id="KW-1185">Reference proteome</keyword>
<dbReference type="GO" id="GO:0016020">
    <property type="term" value="C:membrane"/>
    <property type="evidence" value="ECO:0007669"/>
    <property type="project" value="UniProtKB-SubCell"/>
</dbReference>
<dbReference type="Pfam" id="PF12698">
    <property type="entry name" value="ABC2_membrane_3"/>
    <property type="match status" value="2"/>
</dbReference>
<feature type="domain" description="ABC transporter" evidence="8">
    <location>
        <begin position="1413"/>
        <end position="1643"/>
    </location>
</feature>
<accession>A0A8S1H1J8</accession>
<dbReference type="GO" id="GO:0005319">
    <property type="term" value="F:lipid transporter activity"/>
    <property type="evidence" value="ECO:0007669"/>
    <property type="project" value="TreeGrafter"/>
</dbReference>
<evidence type="ECO:0000256" key="5">
    <source>
        <dbReference type="ARBA" id="ARBA00022989"/>
    </source>
</evidence>
<dbReference type="CDD" id="cd03263">
    <property type="entry name" value="ABC_subfamily_A"/>
    <property type="match status" value="2"/>
</dbReference>
<keyword evidence="2 7" id="KW-0812">Transmembrane</keyword>
<dbReference type="PANTHER" id="PTHR19229:SF250">
    <property type="entry name" value="ABC TRANSPORTER DOMAIN-CONTAINING PROTEIN-RELATED"/>
    <property type="match status" value="1"/>
</dbReference>
<dbReference type="GO" id="GO:0016887">
    <property type="term" value="F:ATP hydrolysis activity"/>
    <property type="evidence" value="ECO:0007669"/>
    <property type="project" value="InterPro"/>
</dbReference>
<dbReference type="InterPro" id="IPR056264">
    <property type="entry name" value="R2_ABCA1-4-like"/>
</dbReference>
<feature type="transmembrane region" description="Helical" evidence="7">
    <location>
        <begin position="1127"/>
        <end position="1151"/>
    </location>
</feature>
<dbReference type="PANTHER" id="PTHR19229">
    <property type="entry name" value="ATP-BINDING CASSETTE TRANSPORTER SUBFAMILY A ABCA"/>
    <property type="match status" value="1"/>
</dbReference>
<dbReference type="InterPro" id="IPR003439">
    <property type="entry name" value="ABC_transporter-like_ATP-bd"/>
</dbReference>
<evidence type="ECO:0000256" key="4">
    <source>
        <dbReference type="ARBA" id="ARBA00022840"/>
    </source>
</evidence>
<dbReference type="FunFam" id="3.40.50.300:FF:000933">
    <property type="entry name" value="ABC transporter A family member 7"/>
    <property type="match status" value="1"/>
</dbReference>
<feature type="domain" description="ABC transporter" evidence="8">
    <location>
        <begin position="584"/>
        <end position="827"/>
    </location>
</feature>
<evidence type="ECO:0000256" key="7">
    <source>
        <dbReference type="SAM" id="Phobius"/>
    </source>
</evidence>
<keyword evidence="4" id="KW-0067">ATP-binding</keyword>
<dbReference type="InterPro" id="IPR013525">
    <property type="entry name" value="ABC2_TM"/>
</dbReference>
<evidence type="ECO:0000259" key="8">
    <source>
        <dbReference type="PROSITE" id="PS50893"/>
    </source>
</evidence>
<sequence>MGAASQLRLLLWKNALQQWRSPWFSLLEFVVPLILISASFGAMIGLRGDFEKHHREKLYSSWPVTGTAYDVIMPTRPEDPSSAMIDPSILLGATPECEFLNFTKTGNDSFFIGIDLAYSPKTAVTDELMKIVEARYTKKDLLRILMMILKAENSPYNYTKIDMKMNVRGFDSDASMTKYMTSSFASQCGNPLLAGIVFDDSIVKNLYSVTDYKYTIRLSNTNRRLKTFFANTYTPWDTSQLFAIKFISGPVNPSAYDGGYPGYWKEGFMTIQKAIHVAITQKLTNKTENEFEDAFMLSRFPYPAYQNKIIEIGAFFLPVVVIFSYMTSVIYIVRCVVMEKENRLKEYMRVMGLAQWVNWLAHGIINYVKLLGAVIVLTIFLHFVTIKSDATIMFVFFLLYALNALCFAFAISTFMQSGTAGTMMAVVGWMLIYFWYALFSSFDSIQPYPFGIRILNCLNPDIALSYGVTLLAQYETQADGLHWNLLFTPPAPDNRLCFGHAMLMLVVDAIYMILFTWYVEAVYPGGEGVPQKPWFFLLPSYWFPNLSAKRKTRKDQYLGHWDDDESIGKSNENIEKGPNLEPTIDVVNLSKTYGTSIFKKLFDCKFGRESEKKAVDELSLHVYPSQITVLLGHNGAGKSTTFSMLTGVTSPSSGTAYVDGFDMRTSLPTIRRRMGLCPQYNTLFDKLTVMEHLYFFCELKGRHWDEDEALAILKKLKIEFKSDSYAGTLSGGQKRKLSLGIALVGGSEVVLLDEPTSGMDPGARHETWALLQAEKSTRTILLTTHFMEEADVLGDRIAIMAHGQLQCCGSPMYLKQRYGDGYHLTVVYSSSDAADVNGTLSLIREFVEDAQLQSVVGQEGTVILNASHRPKFPSLFAKLEASQDSLAITSFGVSITTMEEVFLKVGAMAEERRAIVEVDESSQELLSRNDPMLQKLRANRRLTGWRLQMQHIKAIKVDPIHHPAAFPYSLHGPDGLDLDDSSCGQRTAASDNHFGPFFSGSDPGHIITASKAYRNQPIRTLVNKTATALKCSSTQVYSVDNVTQYIVDLTNVMGSREIGVHYPIAYDIVKALFNNFGFTTPALAVSFTDSMLLSQKMKTEYTFTAINHPLPPTTQDSFKNQNLSNTAVFLIAYAMIVSMAVIVAGYSQFLIRERKKKSKHMQMLAGLRSTTYWWTAFVWDAVWFLFRVLCFIAIFYAFDIEQYTKRFTTIIVLVVSMSLYGWTSLPFTYWFSFMFTSAPKGFTLIVMYNVITGMVGSIAVPIIQQTSGNDPAYITSTILSFFFPTYSISNIATVIYTNEVAWQACEKLGPFACSNMLYNSSTQCCGPSSQRAYTDHVAFDATRKGVLIPLIFLAVQGFIFWICVFMAETSQNSAKVMAEEKLKYDEHDLRVEDSDVLAEKDKVKQLDIQKTSLVANNLVKSYGDFTAVKGVNFHVNSRECFGLLGVNGAGKTSTFQMLTGENTITRGNAFVKGWSVATDWRQAGAHTGYCPQFDAVIREMSGEETLYMFARIRGIPGNELKEKVDAVIHAIGIKMYAKRQIKTYSGGNKRRLSLGIALVGLPEVLLLDEPTTGVDPKARRIIWNILNQVRELGVALVLTSHSMDECEALCTELAIMVSGRFRCFGSCQHIKSRYGAGYTLIIRAAFESQVAATVKAIRESFPTAVLKEQHLLQLNFELRRDGTNWSKLFERLEQISMKIGWDDYSLSQTTLEQVFIEFSRDAARPLDDVERMSNAVIGNNLHTDVPI</sequence>
<dbReference type="InterPro" id="IPR003593">
    <property type="entry name" value="AAA+_ATPase"/>
</dbReference>
<dbReference type="GO" id="GO:0005524">
    <property type="term" value="F:ATP binding"/>
    <property type="evidence" value="ECO:0007669"/>
    <property type="project" value="UniProtKB-KW"/>
</dbReference>
<feature type="transmembrane region" description="Helical" evidence="7">
    <location>
        <begin position="353"/>
        <end position="380"/>
    </location>
</feature>
<protein>
    <recommendedName>
        <fullName evidence="8">ABC transporter domain-containing protein</fullName>
    </recommendedName>
</protein>
<proteinExistence type="predicted"/>
<dbReference type="Pfam" id="PF23321">
    <property type="entry name" value="R1_ABCA1"/>
    <property type="match status" value="1"/>
</dbReference>
<evidence type="ECO:0000313" key="10">
    <source>
        <dbReference type="Proteomes" id="UP000835052"/>
    </source>
</evidence>
<dbReference type="SUPFAM" id="SSF52540">
    <property type="entry name" value="P-loop containing nucleoside triphosphate hydrolases"/>
    <property type="match status" value="2"/>
</dbReference>
<keyword evidence="6 7" id="KW-0472">Membrane</keyword>
<dbReference type="Pfam" id="PF00005">
    <property type="entry name" value="ABC_tran"/>
    <property type="match status" value="2"/>
</dbReference>
<feature type="transmembrane region" description="Helical" evidence="7">
    <location>
        <begin position="1242"/>
        <end position="1263"/>
    </location>
</feature>
<dbReference type="EMBL" id="CAJGYM010000008">
    <property type="protein sequence ID" value="CAD6188568.1"/>
    <property type="molecule type" value="Genomic_DNA"/>
</dbReference>
<organism evidence="9 10">
    <name type="scientific">Caenorhabditis auriculariae</name>
    <dbReference type="NCBI Taxonomy" id="2777116"/>
    <lineage>
        <taxon>Eukaryota</taxon>
        <taxon>Metazoa</taxon>
        <taxon>Ecdysozoa</taxon>
        <taxon>Nematoda</taxon>
        <taxon>Chromadorea</taxon>
        <taxon>Rhabditida</taxon>
        <taxon>Rhabditina</taxon>
        <taxon>Rhabditomorpha</taxon>
        <taxon>Rhabditoidea</taxon>
        <taxon>Rhabditidae</taxon>
        <taxon>Peloderinae</taxon>
        <taxon>Caenorhabditis</taxon>
    </lineage>
</organism>
<comment type="subcellular location">
    <subcellularLocation>
        <location evidence="1">Membrane</location>
        <topology evidence="1">Multi-pass membrane protein</topology>
    </subcellularLocation>
</comment>
<feature type="transmembrane region" description="Helical" evidence="7">
    <location>
        <begin position="1346"/>
        <end position="1367"/>
    </location>
</feature>
<name>A0A8S1H1J8_9PELO</name>
<dbReference type="PROSITE" id="PS00211">
    <property type="entry name" value="ABC_TRANSPORTER_1"/>
    <property type="match status" value="2"/>
</dbReference>
<dbReference type="FunFam" id="3.40.50.300:FF:000327">
    <property type="entry name" value="ATP-binding cassette sub-family A member 3"/>
    <property type="match status" value="1"/>
</dbReference>
<keyword evidence="5 7" id="KW-1133">Transmembrane helix</keyword>
<keyword evidence="3" id="KW-0547">Nucleotide-binding</keyword>
<dbReference type="OrthoDB" id="10255969at2759"/>
<feature type="transmembrane region" description="Helical" evidence="7">
    <location>
        <begin position="420"/>
        <end position="439"/>
    </location>
</feature>
<dbReference type="GO" id="GO:0140359">
    <property type="term" value="F:ABC-type transporter activity"/>
    <property type="evidence" value="ECO:0007669"/>
    <property type="project" value="InterPro"/>
</dbReference>
<evidence type="ECO:0000313" key="9">
    <source>
        <dbReference type="EMBL" id="CAD6188568.1"/>
    </source>
</evidence>
<feature type="transmembrane region" description="Helical" evidence="7">
    <location>
        <begin position="309"/>
        <end position="333"/>
    </location>
</feature>
<evidence type="ECO:0000256" key="3">
    <source>
        <dbReference type="ARBA" id="ARBA00022741"/>
    </source>
</evidence>
<gene>
    <name evidence="9" type="ORF">CAUJ_LOCUS4487</name>
</gene>
<dbReference type="SMART" id="SM00382">
    <property type="entry name" value="AAA"/>
    <property type="match status" value="2"/>
</dbReference>
<feature type="transmembrane region" description="Helical" evidence="7">
    <location>
        <begin position="1210"/>
        <end position="1230"/>
    </location>
</feature>
<feature type="transmembrane region" description="Helical" evidence="7">
    <location>
        <begin position="1172"/>
        <end position="1198"/>
    </location>
</feature>
<evidence type="ECO:0000256" key="6">
    <source>
        <dbReference type="ARBA" id="ARBA00023136"/>
    </source>
</evidence>
<reference evidence="9" key="1">
    <citation type="submission" date="2020-10" db="EMBL/GenBank/DDBJ databases">
        <authorList>
            <person name="Kikuchi T."/>
        </authorList>
    </citation>
    <scope>NUCLEOTIDE SEQUENCE</scope>
    <source>
        <strain evidence="9">NKZ352</strain>
    </source>
</reference>
<feature type="transmembrane region" description="Helical" evidence="7">
    <location>
        <begin position="392"/>
        <end position="414"/>
    </location>
</feature>
<evidence type="ECO:0000256" key="1">
    <source>
        <dbReference type="ARBA" id="ARBA00004141"/>
    </source>
</evidence>
<evidence type="ECO:0000256" key="2">
    <source>
        <dbReference type="ARBA" id="ARBA00022692"/>
    </source>
</evidence>